<evidence type="ECO:0000313" key="3">
    <source>
        <dbReference type="EMBL" id="CAB4213552.1"/>
    </source>
</evidence>
<protein>
    <submittedName>
        <fullName evidence="1">Uncharacterized protein</fullName>
    </submittedName>
</protein>
<evidence type="ECO:0000313" key="1">
    <source>
        <dbReference type="EMBL" id="CAB4140300.1"/>
    </source>
</evidence>
<dbReference type="EMBL" id="LR796370">
    <property type="protein sequence ID" value="CAB4140300.1"/>
    <property type="molecule type" value="Genomic_DNA"/>
</dbReference>
<reference evidence="1" key="1">
    <citation type="submission" date="2020-04" db="EMBL/GenBank/DDBJ databases">
        <authorList>
            <person name="Chiriac C."/>
            <person name="Salcher M."/>
            <person name="Ghai R."/>
            <person name="Kavagutti S V."/>
        </authorList>
    </citation>
    <scope>NUCLEOTIDE SEQUENCE</scope>
</reference>
<dbReference type="EMBL" id="LR796626">
    <property type="protein sequence ID" value="CAB4155706.1"/>
    <property type="molecule type" value="Genomic_DNA"/>
</dbReference>
<gene>
    <name evidence="3" type="ORF">UFOVP1449_48</name>
    <name evidence="1" type="ORF">UFOVP400_14</name>
    <name evidence="2" type="ORF">UFOVP669_23</name>
</gene>
<proteinExistence type="predicted"/>
<name>A0A6J5M5E9_9CAUD</name>
<organism evidence="1">
    <name type="scientific">uncultured Caudovirales phage</name>
    <dbReference type="NCBI Taxonomy" id="2100421"/>
    <lineage>
        <taxon>Viruses</taxon>
        <taxon>Duplodnaviria</taxon>
        <taxon>Heunggongvirae</taxon>
        <taxon>Uroviricota</taxon>
        <taxon>Caudoviricetes</taxon>
        <taxon>Peduoviridae</taxon>
        <taxon>Maltschvirus</taxon>
        <taxon>Maltschvirus maltsch</taxon>
    </lineage>
</organism>
<evidence type="ECO:0000313" key="2">
    <source>
        <dbReference type="EMBL" id="CAB4155706.1"/>
    </source>
</evidence>
<sequence length="40" mass="4456">MYVVAMSDEDAARQVVPYTDEIAAQSWNDQPGPWDALEAD</sequence>
<dbReference type="EMBL" id="LR797399">
    <property type="protein sequence ID" value="CAB4213552.1"/>
    <property type="molecule type" value="Genomic_DNA"/>
</dbReference>
<accession>A0A6J5M5E9</accession>